<keyword evidence="11" id="KW-0472">Membrane</keyword>
<sequence length="472" mass="50650">MNALRSLQGKTVSWILWGTLAGLVTGAVWANTQNAWERHLDRADYTGRQIYGALVNGAPMPSDVTATQIDAPPQGRGRVTEASILTGETEDWGGARLLVQVHDPQLAYTLNDLPPSSTPPERLGAMTRKMARLCGNPTLYARPDGRSWIKVTAPSVWSCESAPNDMRLPLGLAFILALVSLLTRSSEVTGRLGRLARIFSSSQGGGTTMLPLEGPSELNEIAEALNTSITREREALEKRAEALSAISHDLGTPAARLKLRTALIDDPTLRTKMEGDIDQMIAMVEGVLSFTRTELDAEPAQQISLTALVETIVDDYEDLGRRVSLGGVVTGQTETQHSLFGVTPGVGVLNEHPIVLREAQRVLVMARPLALQRAITNLVENALNYGRRATLRIESHAAEVSVLVEDAGGGAVSAAEMADLIAPFRRGANASRAAGNGLGLSIVQTVARQHNGSLSFEEGPEGLVARLTLRRE</sequence>
<dbReference type="EC" id="2.7.13.3" evidence="3"/>
<keyword evidence="14" id="KW-1185">Reference proteome</keyword>
<evidence type="ECO:0000313" key="14">
    <source>
        <dbReference type="Proteomes" id="UP000523601"/>
    </source>
</evidence>
<keyword evidence="10" id="KW-0175">Coiled coil</keyword>
<evidence type="ECO:0000313" key="13">
    <source>
        <dbReference type="EMBL" id="NVO27797.1"/>
    </source>
</evidence>
<dbReference type="Pfam" id="PF02518">
    <property type="entry name" value="HATPase_c"/>
    <property type="match status" value="1"/>
</dbReference>
<keyword evidence="8 13" id="KW-0418">Kinase</keyword>
<dbReference type="InterPro" id="IPR004358">
    <property type="entry name" value="Sig_transdc_His_kin-like_C"/>
</dbReference>
<evidence type="ECO:0000256" key="2">
    <source>
        <dbReference type="ARBA" id="ARBA00004651"/>
    </source>
</evidence>
<reference evidence="13 14" key="1">
    <citation type="submission" date="2020-04" db="EMBL/GenBank/DDBJ databases">
        <title>Donghicola sp., a member of the Rhodobacteraceae family isolated from mangrove forest in Thailand.</title>
        <authorList>
            <person name="Charoenyingcharoen P."/>
            <person name="Yukphan P."/>
        </authorList>
    </citation>
    <scope>NUCLEOTIDE SEQUENCE [LARGE SCALE GENOMIC DNA]</scope>
    <source>
        <strain evidence="13 14">C2-DW-16</strain>
    </source>
</reference>
<evidence type="ECO:0000256" key="6">
    <source>
        <dbReference type="ARBA" id="ARBA00022679"/>
    </source>
</evidence>
<feature type="coiled-coil region" evidence="10">
    <location>
        <begin position="219"/>
        <end position="246"/>
    </location>
</feature>
<dbReference type="InterPro" id="IPR003661">
    <property type="entry name" value="HisK_dim/P_dom"/>
</dbReference>
<feature type="domain" description="Histidine kinase" evidence="12">
    <location>
        <begin position="245"/>
        <end position="472"/>
    </location>
</feature>
<evidence type="ECO:0000256" key="5">
    <source>
        <dbReference type="ARBA" id="ARBA00022553"/>
    </source>
</evidence>
<dbReference type="InterPro" id="IPR005467">
    <property type="entry name" value="His_kinase_dom"/>
</dbReference>
<accession>A0ABX2PG89</accession>
<dbReference type="EMBL" id="JABCJD010000004">
    <property type="protein sequence ID" value="NVO27797.1"/>
    <property type="molecule type" value="Genomic_DNA"/>
</dbReference>
<evidence type="ECO:0000256" key="1">
    <source>
        <dbReference type="ARBA" id="ARBA00000085"/>
    </source>
</evidence>
<name>A0ABX2PG89_9RHOB</name>
<dbReference type="PANTHER" id="PTHR44936">
    <property type="entry name" value="SENSOR PROTEIN CREC"/>
    <property type="match status" value="1"/>
</dbReference>
<evidence type="ECO:0000256" key="8">
    <source>
        <dbReference type="ARBA" id="ARBA00022777"/>
    </source>
</evidence>
<dbReference type="GO" id="GO:0016301">
    <property type="term" value="F:kinase activity"/>
    <property type="evidence" value="ECO:0007669"/>
    <property type="project" value="UniProtKB-KW"/>
</dbReference>
<dbReference type="PROSITE" id="PS50109">
    <property type="entry name" value="HIS_KIN"/>
    <property type="match status" value="1"/>
</dbReference>
<keyword evidence="11" id="KW-1133">Transmembrane helix</keyword>
<comment type="catalytic activity">
    <reaction evidence="1">
        <text>ATP + protein L-histidine = ADP + protein N-phospho-L-histidine.</text>
        <dbReference type="EC" id="2.7.13.3"/>
    </reaction>
</comment>
<keyword evidence="6" id="KW-0808">Transferase</keyword>
<dbReference type="SUPFAM" id="SSF47384">
    <property type="entry name" value="Homodimeric domain of signal transducing histidine kinase"/>
    <property type="match status" value="1"/>
</dbReference>
<evidence type="ECO:0000256" key="7">
    <source>
        <dbReference type="ARBA" id="ARBA00022741"/>
    </source>
</evidence>
<gene>
    <name evidence="13" type="ORF">HJ526_10225</name>
</gene>
<evidence type="ECO:0000256" key="11">
    <source>
        <dbReference type="SAM" id="Phobius"/>
    </source>
</evidence>
<evidence type="ECO:0000256" key="9">
    <source>
        <dbReference type="ARBA" id="ARBA00022840"/>
    </source>
</evidence>
<comment type="caution">
    <text evidence="13">The sequence shown here is derived from an EMBL/GenBank/DDBJ whole genome shotgun (WGS) entry which is preliminary data.</text>
</comment>
<dbReference type="PRINTS" id="PR00344">
    <property type="entry name" value="BCTRLSENSOR"/>
</dbReference>
<dbReference type="PANTHER" id="PTHR44936:SF10">
    <property type="entry name" value="SENSOR PROTEIN RSTB"/>
    <property type="match status" value="1"/>
</dbReference>
<dbReference type="RefSeq" id="WP_176854203.1">
    <property type="nucleotide sequence ID" value="NZ_JABCJD010000004.1"/>
</dbReference>
<keyword evidence="11" id="KW-0812">Transmembrane</keyword>
<keyword evidence="5" id="KW-0597">Phosphoprotein</keyword>
<dbReference type="SUPFAM" id="SSF55874">
    <property type="entry name" value="ATPase domain of HSP90 chaperone/DNA topoisomerase II/histidine kinase"/>
    <property type="match status" value="1"/>
</dbReference>
<dbReference type="Gene3D" id="1.10.287.130">
    <property type="match status" value="1"/>
</dbReference>
<dbReference type="Proteomes" id="UP000523601">
    <property type="component" value="Unassembled WGS sequence"/>
</dbReference>
<evidence type="ECO:0000256" key="3">
    <source>
        <dbReference type="ARBA" id="ARBA00012438"/>
    </source>
</evidence>
<proteinExistence type="predicted"/>
<keyword evidence="4" id="KW-1003">Cell membrane</keyword>
<organism evidence="13 14">
    <name type="scientific">Donghicola mangrovi</name>
    <dbReference type="NCBI Taxonomy" id="2729614"/>
    <lineage>
        <taxon>Bacteria</taxon>
        <taxon>Pseudomonadati</taxon>
        <taxon>Pseudomonadota</taxon>
        <taxon>Alphaproteobacteria</taxon>
        <taxon>Rhodobacterales</taxon>
        <taxon>Roseobacteraceae</taxon>
        <taxon>Donghicola</taxon>
    </lineage>
</organism>
<evidence type="ECO:0000256" key="4">
    <source>
        <dbReference type="ARBA" id="ARBA00022475"/>
    </source>
</evidence>
<comment type="subcellular location">
    <subcellularLocation>
        <location evidence="2">Cell membrane</location>
        <topology evidence="2">Multi-pass membrane protein</topology>
    </subcellularLocation>
</comment>
<keyword evidence="9" id="KW-0067">ATP-binding</keyword>
<protein>
    <recommendedName>
        <fullName evidence="3">histidine kinase</fullName>
        <ecNumber evidence="3">2.7.13.3</ecNumber>
    </recommendedName>
</protein>
<dbReference type="Gene3D" id="3.30.565.10">
    <property type="entry name" value="Histidine kinase-like ATPase, C-terminal domain"/>
    <property type="match status" value="1"/>
</dbReference>
<dbReference type="CDD" id="cd00082">
    <property type="entry name" value="HisKA"/>
    <property type="match status" value="1"/>
</dbReference>
<evidence type="ECO:0000259" key="12">
    <source>
        <dbReference type="PROSITE" id="PS50109"/>
    </source>
</evidence>
<dbReference type="InterPro" id="IPR036097">
    <property type="entry name" value="HisK_dim/P_sf"/>
</dbReference>
<keyword evidence="7" id="KW-0547">Nucleotide-binding</keyword>
<evidence type="ECO:0000256" key="10">
    <source>
        <dbReference type="SAM" id="Coils"/>
    </source>
</evidence>
<dbReference type="InterPro" id="IPR050980">
    <property type="entry name" value="2C_sensor_his_kinase"/>
</dbReference>
<feature type="transmembrane region" description="Helical" evidence="11">
    <location>
        <begin position="12"/>
        <end position="30"/>
    </location>
</feature>
<dbReference type="InterPro" id="IPR003594">
    <property type="entry name" value="HATPase_dom"/>
</dbReference>
<dbReference type="InterPro" id="IPR036890">
    <property type="entry name" value="HATPase_C_sf"/>
</dbReference>
<dbReference type="SMART" id="SM00387">
    <property type="entry name" value="HATPase_c"/>
    <property type="match status" value="1"/>
</dbReference>